<comment type="subcellular location">
    <subcellularLocation>
        <location evidence="2">Membrane</location>
    </subcellularLocation>
</comment>
<dbReference type="Pfam" id="PF00512">
    <property type="entry name" value="HisKA"/>
    <property type="match status" value="1"/>
</dbReference>
<feature type="domain" description="Histidine kinase" evidence="9">
    <location>
        <begin position="194"/>
        <end position="412"/>
    </location>
</feature>
<dbReference type="CDD" id="cd00082">
    <property type="entry name" value="HisKA"/>
    <property type="match status" value="1"/>
</dbReference>
<dbReference type="InterPro" id="IPR036097">
    <property type="entry name" value="HisK_dim/P_sf"/>
</dbReference>
<evidence type="ECO:0000256" key="3">
    <source>
        <dbReference type="ARBA" id="ARBA00012438"/>
    </source>
</evidence>
<feature type="transmembrane region" description="Helical" evidence="8">
    <location>
        <begin position="12"/>
        <end position="30"/>
    </location>
</feature>
<gene>
    <name evidence="10" type="ORF">AALG99_08170</name>
</gene>
<dbReference type="PROSITE" id="PS50109">
    <property type="entry name" value="HIS_KIN"/>
    <property type="match status" value="1"/>
</dbReference>
<evidence type="ECO:0000256" key="4">
    <source>
        <dbReference type="ARBA" id="ARBA00022553"/>
    </source>
</evidence>
<evidence type="ECO:0000256" key="1">
    <source>
        <dbReference type="ARBA" id="ARBA00000085"/>
    </source>
</evidence>
<dbReference type="SUPFAM" id="SSF55874">
    <property type="entry name" value="ATPase domain of HSP90 chaperone/DNA topoisomerase II/histidine kinase"/>
    <property type="match status" value="1"/>
</dbReference>
<keyword evidence="5" id="KW-0808">Transferase</keyword>
<evidence type="ECO:0000259" key="9">
    <source>
        <dbReference type="PROSITE" id="PS50109"/>
    </source>
</evidence>
<dbReference type="InterPro" id="IPR003594">
    <property type="entry name" value="HATPase_dom"/>
</dbReference>
<keyword evidence="8" id="KW-0812">Transmembrane</keyword>
<dbReference type="Gene3D" id="3.30.565.10">
    <property type="entry name" value="Histidine kinase-like ATPase, C-terminal domain"/>
    <property type="match status" value="1"/>
</dbReference>
<name>A0ABV4DJ89_9FIRM</name>
<reference evidence="10 11" key="1">
    <citation type="submission" date="2024-03" db="EMBL/GenBank/DDBJ databases">
        <title>Mouse gut bacterial collection (mGBC) of GemPharmatech.</title>
        <authorList>
            <person name="He Y."/>
            <person name="Dong L."/>
            <person name="Wu D."/>
            <person name="Gao X."/>
            <person name="Lin Z."/>
        </authorList>
    </citation>
    <scope>NUCLEOTIDE SEQUENCE [LARGE SCALE GENOMIC DNA]</scope>
    <source>
        <strain evidence="10 11">32-10</strain>
    </source>
</reference>
<evidence type="ECO:0000256" key="7">
    <source>
        <dbReference type="ARBA" id="ARBA00023012"/>
    </source>
</evidence>
<dbReference type="InterPro" id="IPR005467">
    <property type="entry name" value="His_kinase_dom"/>
</dbReference>
<keyword evidence="8" id="KW-0472">Membrane</keyword>
<protein>
    <recommendedName>
        <fullName evidence="3">histidine kinase</fullName>
        <ecNumber evidence="3">2.7.13.3</ecNumber>
    </recommendedName>
</protein>
<keyword evidence="7" id="KW-0902">Two-component regulatory system</keyword>
<dbReference type="SUPFAM" id="SSF47384">
    <property type="entry name" value="Homodimeric domain of signal transducing histidine kinase"/>
    <property type="match status" value="1"/>
</dbReference>
<dbReference type="Gene3D" id="1.10.287.130">
    <property type="match status" value="1"/>
</dbReference>
<dbReference type="Proteomes" id="UP001565219">
    <property type="component" value="Unassembled WGS sequence"/>
</dbReference>
<dbReference type="InterPro" id="IPR004358">
    <property type="entry name" value="Sig_transdc_His_kin-like_C"/>
</dbReference>
<keyword evidence="8" id="KW-1133">Transmembrane helix</keyword>
<dbReference type="RefSeq" id="WP_235824595.1">
    <property type="nucleotide sequence ID" value="NZ_BAABXW010000001.1"/>
</dbReference>
<sequence>MIGKREKIGWVKFSVCTAAILLCIFGYALFSEDRRLIREEKQLQETAGMLEEGKTKEEILYHIFQEDDEKALEKKGKQFFVRAGFEEETKARYQSRMVQYIVHTGGALLGAYLLITAAAYIWTRETSRRREQEFEQFGSVIEQFYTGNYQVPYKEEEGMKSQLFSRLNSLGKRLEVQEKRIQDEKETTKSLVTDISHQLKTPVTSLKMCLELLEEEELSKEEQKEFLGQAVGQTRRLDSLTKALINISRMETGMISVKKIHAPIMDTVAQAVSSVYGKAQEKNIEMEVVKNSDGIADMAIPHDPHWTREAIANILENAVKYSGRDTCIQIRMMRRTSFLRIEIEDQGIGIDSRDYSKIFQRFYRGTAPQVKKEDGSGVGLYLTRSILEAQGGSISVSAGKQGSIFKIHLSLL</sequence>
<evidence type="ECO:0000313" key="10">
    <source>
        <dbReference type="EMBL" id="MEY8633498.1"/>
    </source>
</evidence>
<dbReference type="InterPro" id="IPR003661">
    <property type="entry name" value="HisK_dim/P_dom"/>
</dbReference>
<dbReference type="EC" id="2.7.13.3" evidence="3"/>
<accession>A0ABV4DJ89</accession>
<dbReference type="SMART" id="SM00388">
    <property type="entry name" value="HisKA"/>
    <property type="match status" value="1"/>
</dbReference>
<comment type="caution">
    <text evidence="10">The sequence shown here is derived from an EMBL/GenBank/DDBJ whole genome shotgun (WGS) entry which is preliminary data.</text>
</comment>
<evidence type="ECO:0000256" key="5">
    <source>
        <dbReference type="ARBA" id="ARBA00022679"/>
    </source>
</evidence>
<comment type="catalytic activity">
    <reaction evidence="1">
        <text>ATP + protein L-histidine = ADP + protein N-phospho-L-histidine.</text>
        <dbReference type="EC" id="2.7.13.3"/>
    </reaction>
</comment>
<dbReference type="SMART" id="SM00387">
    <property type="entry name" value="HATPase_c"/>
    <property type="match status" value="1"/>
</dbReference>
<dbReference type="PRINTS" id="PR00344">
    <property type="entry name" value="BCTRLSENSOR"/>
</dbReference>
<keyword evidence="4" id="KW-0597">Phosphoprotein</keyword>
<evidence type="ECO:0000256" key="8">
    <source>
        <dbReference type="SAM" id="Phobius"/>
    </source>
</evidence>
<proteinExistence type="predicted"/>
<organism evidence="10 11">
    <name type="scientific">Anaerostipes hominis</name>
    <name type="common">ex Lee et al. 2021</name>
    <dbReference type="NCBI Taxonomy" id="2025494"/>
    <lineage>
        <taxon>Bacteria</taxon>
        <taxon>Bacillati</taxon>
        <taxon>Bacillota</taxon>
        <taxon>Clostridia</taxon>
        <taxon>Lachnospirales</taxon>
        <taxon>Lachnospiraceae</taxon>
        <taxon>Anaerostipes</taxon>
    </lineage>
</organism>
<dbReference type="InterPro" id="IPR050351">
    <property type="entry name" value="BphY/WalK/GraS-like"/>
</dbReference>
<dbReference type="GO" id="GO:0016301">
    <property type="term" value="F:kinase activity"/>
    <property type="evidence" value="ECO:0007669"/>
    <property type="project" value="UniProtKB-KW"/>
</dbReference>
<evidence type="ECO:0000313" key="11">
    <source>
        <dbReference type="Proteomes" id="UP001565219"/>
    </source>
</evidence>
<dbReference type="PANTHER" id="PTHR45453">
    <property type="entry name" value="PHOSPHATE REGULON SENSOR PROTEIN PHOR"/>
    <property type="match status" value="1"/>
</dbReference>
<keyword evidence="6 10" id="KW-0418">Kinase</keyword>
<evidence type="ECO:0000256" key="6">
    <source>
        <dbReference type="ARBA" id="ARBA00022777"/>
    </source>
</evidence>
<dbReference type="EMBL" id="JBCLTR010000008">
    <property type="protein sequence ID" value="MEY8633498.1"/>
    <property type="molecule type" value="Genomic_DNA"/>
</dbReference>
<feature type="transmembrane region" description="Helical" evidence="8">
    <location>
        <begin position="100"/>
        <end position="122"/>
    </location>
</feature>
<dbReference type="InterPro" id="IPR036890">
    <property type="entry name" value="HATPase_C_sf"/>
</dbReference>
<dbReference type="Pfam" id="PF02518">
    <property type="entry name" value="HATPase_c"/>
    <property type="match status" value="1"/>
</dbReference>
<dbReference type="PANTHER" id="PTHR45453:SF1">
    <property type="entry name" value="PHOSPHATE REGULON SENSOR PROTEIN PHOR"/>
    <property type="match status" value="1"/>
</dbReference>
<evidence type="ECO:0000256" key="2">
    <source>
        <dbReference type="ARBA" id="ARBA00004370"/>
    </source>
</evidence>
<keyword evidence="11" id="KW-1185">Reference proteome</keyword>